<evidence type="ECO:0000256" key="10">
    <source>
        <dbReference type="PROSITE-ProRule" id="PRU01360"/>
    </source>
</evidence>
<dbReference type="SUPFAM" id="SSF56935">
    <property type="entry name" value="Porins"/>
    <property type="match status" value="1"/>
</dbReference>
<feature type="domain" description="Secretin/TonB short N-terminal" evidence="14">
    <location>
        <begin position="54"/>
        <end position="105"/>
    </location>
</feature>
<dbReference type="PANTHER" id="PTHR47234">
    <property type="match status" value="1"/>
</dbReference>
<keyword evidence="4" id="KW-0406">Ion transport</keyword>
<proteinExistence type="inferred from homology"/>
<dbReference type="SMART" id="SM00965">
    <property type="entry name" value="STN"/>
    <property type="match status" value="1"/>
</dbReference>
<evidence type="ECO:0000313" key="15">
    <source>
        <dbReference type="EMBL" id="MFC3717093.1"/>
    </source>
</evidence>
<dbReference type="InterPro" id="IPR036942">
    <property type="entry name" value="Beta-barrel_TonB_sf"/>
</dbReference>
<keyword evidence="15" id="KW-0675">Receptor</keyword>
<dbReference type="Gene3D" id="2.170.130.10">
    <property type="entry name" value="TonB-dependent receptor, plug domain"/>
    <property type="match status" value="1"/>
</dbReference>
<evidence type="ECO:0000256" key="1">
    <source>
        <dbReference type="ARBA" id="ARBA00004571"/>
    </source>
</evidence>
<accession>A0ABV7XMW2</accession>
<gene>
    <name evidence="15" type="ORF">ACFONC_13105</name>
</gene>
<dbReference type="EMBL" id="JBHRYA010000009">
    <property type="protein sequence ID" value="MFC3717093.1"/>
    <property type="molecule type" value="Genomic_DNA"/>
</dbReference>
<dbReference type="InterPro" id="IPR039426">
    <property type="entry name" value="TonB-dep_rcpt-like"/>
</dbReference>
<evidence type="ECO:0000256" key="11">
    <source>
        <dbReference type="RuleBase" id="RU003357"/>
    </source>
</evidence>
<protein>
    <submittedName>
        <fullName evidence="15">TonB-dependent receptor plug domain-containing protein</fullName>
    </submittedName>
</protein>
<evidence type="ECO:0000259" key="14">
    <source>
        <dbReference type="SMART" id="SM00965"/>
    </source>
</evidence>
<keyword evidence="5 10" id="KW-0812">Transmembrane</keyword>
<dbReference type="PANTHER" id="PTHR47234:SF2">
    <property type="entry name" value="TONB-DEPENDENT RECEPTOR"/>
    <property type="match status" value="1"/>
</dbReference>
<dbReference type="PROSITE" id="PS52016">
    <property type="entry name" value="TONB_DEPENDENT_REC_3"/>
    <property type="match status" value="1"/>
</dbReference>
<organism evidence="15 16">
    <name type="scientific">Luteimonas soli</name>
    <dbReference type="NCBI Taxonomy" id="1648966"/>
    <lineage>
        <taxon>Bacteria</taxon>
        <taxon>Pseudomonadati</taxon>
        <taxon>Pseudomonadota</taxon>
        <taxon>Gammaproteobacteria</taxon>
        <taxon>Lysobacterales</taxon>
        <taxon>Lysobacteraceae</taxon>
        <taxon>Luteimonas</taxon>
    </lineage>
</organism>
<evidence type="ECO:0000256" key="12">
    <source>
        <dbReference type="SAM" id="MobiDB-lite"/>
    </source>
</evidence>
<keyword evidence="4" id="KW-0410">Iron transport</keyword>
<feature type="chain" id="PRO_5046988665" evidence="13">
    <location>
        <begin position="30"/>
        <end position="1053"/>
    </location>
</feature>
<name>A0ABV7XMW2_9GAMM</name>
<dbReference type="Gene3D" id="2.40.170.20">
    <property type="entry name" value="TonB-dependent receptor, beta-barrel domain"/>
    <property type="match status" value="1"/>
</dbReference>
<reference evidence="16" key="1">
    <citation type="journal article" date="2019" name="Int. J. Syst. Evol. Microbiol.">
        <title>The Global Catalogue of Microorganisms (GCM) 10K type strain sequencing project: providing services to taxonomists for standard genome sequencing and annotation.</title>
        <authorList>
            <consortium name="The Broad Institute Genomics Platform"/>
            <consortium name="The Broad Institute Genome Sequencing Center for Infectious Disease"/>
            <person name="Wu L."/>
            <person name="Ma J."/>
        </authorList>
    </citation>
    <scope>NUCLEOTIDE SEQUENCE [LARGE SCALE GENOMIC DNA]</scope>
    <source>
        <strain evidence="16">KCTC 42441</strain>
    </source>
</reference>
<evidence type="ECO:0000256" key="2">
    <source>
        <dbReference type="ARBA" id="ARBA00022448"/>
    </source>
</evidence>
<comment type="similarity">
    <text evidence="10 11">Belongs to the TonB-dependent receptor family.</text>
</comment>
<comment type="caution">
    <text evidence="15">The sequence shown here is derived from an EMBL/GenBank/DDBJ whole genome shotgun (WGS) entry which is preliminary data.</text>
</comment>
<keyword evidence="8 10" id="KW-0472">Membrane</keyword>
<dbReference type="InterPro" id="IPR037066">
    <property type="entry name" value="Plug_dom_sf"/>
</dbReference>
<dbReference type="InterPro" id="IPR012910">
    <property type="entry name" value="Plug_dom"/>
</dbReference>
<evidence type="ECO:0000256" key="5">
    <source>
        <dbReference type="ARBA" id="ARBA00022692"/>
    </source>
</evidence>
<evidence type="ECO:0000256" key="8">
    <source>
        <dbReference type="ARBA" id="ARBA00023136"/>
    </source>
</evidence>
<evidence type="ECO:0000256" key="7">
    <source>
        <dbReference type="ARBA" id="ARBA00023077"/>
    </source>
</evidence>
<keyword evidence="6" id="KW-0408">Iron</keyword>
<evidence type="ECO:0000256" key="4">
    <source>
        <dbReference type="ARBA" id="ARBA00022496"/>
    </source>
</evidence>
<keyword evidence="3 10" id="KW-1134">Transmembrane beta strand</keyword>
<dbReference type="InterPro" id="IPR011662">
    <property type="entry name" value="Secretin/TonB_short_N"/>
</dbReference>
<evidence type="ECO:0000313" key="16">
    <source>
        <dbReference type="Proteomes" id="UP001595705"/>
    </source>
</evidence>
<evidence type="ECO:0000256" key="13">
    <source>
        <dbReference type="SAM" id="SignalP"/>
    </source>
</evidence>
<evidence type="ECO:0000256" key="9">
    <source>
        <dbReference type="ARBA" id="ARBA00023237"/>
    </source>
</evidence>
<dbReference type="Proteomes" id="UP001595705">
    <property type="component" value="Unassembled WGS sequence"/>
</dbReference>
<keyword evidence="16" id="KW-1185">Reference proteome</keyword>
<keyword evidence="9 10" id="KW-0998">Cell outer membrane</keyword>
<evidence type="ECO:0000256" key="6">
    <source>
        <dbReference type="ARBA" id="ARBA00023004"/>
    </source>
</evidence>
<keyword evidence="13" id="KW-0732">Signal</keyword>
<dbReference type="Gene3D" id="3.55.50.30">
    <property type="match status" value="1"/>
</dbReference>
<sequence length="1053" mass="113660">MQPRVHALRQAITLALAGTALTLASVAGAQQRAFDIPAADAVAALPEYARQAGVQIVAPGEQLRGLRTPAVKGTMDARAALRLLLADTGLRVAEADGYTITLNTAIPRDNRIASTGAVAQVASPQPQPQSSPPAETTTEDADVRNLDTVTVTGSFIRRIDTETALPVTTLGQEEIDLSGASTVSDMLGQLPQSGGFDNSETSTGPNDARGDAASVNLRGIGSGNTLVLLNGRRIAPHPISAGAVPRLSSNINQIPLGAVQRIEVLRDGASALYGSDAVAGVVNTILRKDYDGAEATIRYGAADDGSMDETSATFLGGKNFNDSRSNVMGFVGYYHRDALDASSKDFTQTGDLRERAGSSDTRWDNRSISGPYGNFTTGTANPDGSFTPGGFGRFHTEPGDGGVGVGGGSLPRDLRYDFTPEYVLLPETTRYQAFGAFNHIFDNDMEAFAQAFYYRAESVIANAASPISANSDNDIYVPASNYYNPFGTRFYGPGTANPDQAPSDVLINNYRPVELGLRSADVTSRAWQVLGGVRGFFADSWQWESAVQYGEGKTTDLAHNMISESRLRQQLALDTPDAFNPFGGPGANSEAVLDAVRIDNWRTGETSLGIVDAKATGDLFEISGGPVQAAVGLEYRRETFSDRRDGFSNGNDVIALSQTSDSRGSRNVTSAFAEVSVPLFSKDNAITGFQRLDLSLAVRSEHYSDFGTATKPKVALAWSPVSSLLLRGSYNEGFRAPTLAQVFVGEVSRRSGGVPDPYRVDVTGTPADLGDETRQVVRGGNANLGPEEAKQHSFGFVFQPTFLKGFSLSADYFEIKQDDVIDTYGQEQQLELDFRLRTSGQGFNPDVVRLPVTPADEAAFAQWNATHPDDQREAVGAVDYVRDTYINIARRKVSGIDFGMAYKLPDTRFGDFSFKAAYARMNTFEQQRDADSPAISDLEMNGLPKGRGVASVYWKGRQMDAGLRGNYISGFYDTSAPWDENGNMYRVDSWLTFNAFVGIRLGNADGGVQNYLRLGVNNLLDEDPPFADENRGFYESVHDPRGRFLYAEWRVQM</sequence>
<feature type="signal peptide" evidence="13">
    <location>
        <begin position="1"/>
        <end position="29"/>
    </location>
</feature>
<dbReference type="RefSeq" id="WP_386744797.1">
    <property type="nucleotide sequence ID" value="NZ_JBHRYA010000009.1"/>
</dbReference>
<feature type="region of interest" description="Disordered" evidence="12">
    <location>
        <begin position="117"/>
        <end position="141"/>
    </location>
</feature>
<dbReference type="Pfam" id="PF07715">
    <property type="entry name" value="Plug"/>
    <property type="match status" value="1"/>
</dbReference>
<comment type="subcellular location">
    <subcellularLocation>
        <location evidence="1 10">Cell outer membrane</location>
        <topology evidence="1 10">Multi-pass membrane protein</topology>
    </subcellularLocation>
</comment>
<dbReference type="InterPro" id="IPR000531">
    <property type="entry name" value="Beta-barrel_TonB"/>
</dbReference>
<dbReference type="Pfam" id="PF00593">
    <property type="entry name" value="TonB_dep_Rec_b-barrel"/>
    <property type="match status" value="1"/>
</dbReference>
<keyword evidence="2 10" id="KW-0813">Transport</keyword>
<keyword evidence="7 11" id="KW-0798">TonB box</keyword>
<evidence type="ECO:0000256" key="3">
    <source>
        <dbReference type="ARBA" id="ARBA00022452"/>
    </source>
</evidence>